<accession>A0A3G1KS89</accession>
<dbReference type="GO" id="GO:0006412">
    <property type="term" value="P:translation"/>
    <property type="evidence" value="ECO:0007669"/>
    <property type="project" value="UniProtKB-UniRule"/>
</dbReference>
<evidence type="ECO:0000256" key="4">
    <source>
        <dbReference type="ARBA" id="ARBA00022884"/>
    </source>
</evidence>
<evidence type="ECO:0000256" key="8">
    <source>
        <dbReference type="HAMAP-Rule" id="MF_00500"/>
    </source>
</evidence>
<evidence type="ECO:0000256" key="3">
    <source>
        <dbReference type="ARBA" id="ARBA00022730"/>
    </source>
</evidence>
<dbReference type="GO" id="GO:0005829">
    <property type="term" value="C:cytosol"/>
    <property type="evidence" value="ECO:0007669"/>
    <property type="project" value="TreeGrafter"/>
</dbReference>
<evidence type="ECO:0000256" key="6">
    <source>
        <dbReference type="ARBA" id="ARBA00023274"/>
    </source>
</evidence>
<evidence type="ECO:0000256" key="5">
    <source>
        <dbReference type="ARBA" id="ARBA00022980"/>
    </source>
</evidence>
<name>A0A3G1KS89_FORW1</name>
<dbReference type="FunFam" id="1.20.58.110:FF:000001">
    <property type="entry name" value="30S ribosomal protein S20"/>
    <property type="match status" value="1"/>
</dbReference>
<dbReference type="NCBIfam" id="TIGR00029">
    <property type="entry name" value="S20"/>
    <property type="match status" value="1"/>
</dbReference>
<dbReference type="GO" id="GO:0015935">
    <property type="term" value="C:small ribosomal subunit"/>
    <property type="evidence" value="ECO:0007669"/>
    <property type="project" value="TreeGrafter"/>
</dbReference>
<gene>
    <name evidence="8" type="primary">rpsT</name>
    <name evidence="9" type="ORF">DCMF_11810</name>
</gene>
<dbReference type="RefSeq" id="WP_148134620.1">
    <property type="nucleotide sequence ID" value="NZ_CP017634.1"/>
</dbReference>
<dbReference type="AlphaFoldDB" id="A0A3G1KS89"/>
<dbReference type="KEGG" id="fwa:DCMF_11810"/>
<dbReference type="SUPFAM" id="SSF46992">
    <property type="entry name" value="Ribosomal protein S20"/>
    <property type="match status" value="1"/>
</dbReference>
<dbReference type="GO" id="GO:0070181">
    <property type="term" value="F:small ribosomal subunit rRNA binding"/>
    <property type="evidence" value="ECO:0007669"/>
    <property type="project" value="TreeGrafter"/>
</dbReference>
<dbReference type="EMBL" id="CP017634">
    <property type="protein sequence ID" value="ATW25362.1"/>
    <property type="molecule type" value="Genomic_DNA"/>
</dbReference>
<dbReference type="Pfam" id="PF01649">
    <property type="entry name" value="Ribosomal_S20p"/>
    <property type="match status" value="1"/>
</dbReference>
<dbReference type="Gene3D" id="1.20.58.110">
    <property type="entry name" value="Ribosomal protein S20"/>
    <property type="match status" value="1"/>
</dbReference>
<keyword evidence="3 8" id="KW-0699">rRNA-binding</keyword>
<evidence type="ECO:0000313" key="9">
    <source>
        <dbReference type="EMBL" id="ATW25362.1"/>
    </source>
</evidence>
<evidence type="ECO:0000313" key="10">
    <source>
        <dbReference type="Proteomes" id="UP000323521"/>
    </source>
</evidence>
<sequence>MPNIKSAEKRVQIAEARRVKNAAIKSTVKTAVKKFTETIPSGDKEKAQQLLVNAIKNLDKAAGKGIYHKNAVARKKSKLQKAFNQANQA</sequence>
<keyword evidence="5 8" id="KW-0689">Ribosomal protein</keyword>
<dbReference type="PANTHER" id="PTHR33398:SF1">
    <property type="entry name" value="SMALL RIBOSOMAL SUBUNIT PROTEIN BS20C"/>
    <property type="match status" value="1"/>
</dbReference>
<proteinExistence type="inferred from homology"/>
<dbReference type="OrthoDB" id="9808392at2"/>
<keyword evidence="4 8" id="KW-0694">RNA-binding</keyword>
<organism evidence="9 10">
    <name type="scientific">Formimonas warabiya</name>
    <dbReference type="NCBI Taxonomy" id="1761012"/>
    <lineage>
        <taxon>Bacteria</taxon>
        <taxon>Bacillati</taxon>
        <taxon>Bacillota</taxon>
        <taxon>Clostridia</taxon>
        <taxon>Eubacteriales</taxon>
        <taxon>Peptococcaceae</taxon>
        <taxon>Candidatus Formimonas</taxon>
    </lineage>
</organism>
<keyword evidence="6 8" id="KW-0687">Ribonucleoprotein</keyword>
<dbReference type="InterPro" id="IPR036510">
    <property type="entry name" value="Ribosomal_bS20_sf"/>
</dbReference>
<protein>
    <recommendedName>
        <fullName evidence="7 8">Small ribosomal subunit protein bS20</fullName>
    </recommendedName>
</protein>
<dbReference type="PANTHER" id="PTHR33398">
    <property type="entry name" value="30S RIBOSOMAL PROTEIN S20"/>
    <property type="match status" value="1"/>
</dbReference>
<comment type="similarity">
    <text evidence="2 8">Belongs to the bacterial ribosomal protein bS20 family.</text>
</comment>
<dbReference type="Proteomes" id="UP000323521">
    <property type="component" value="Chromosome"/>
</dbReference>
<evidence type="ECO:0000256" key="7">
    <source>
        <dbReference type="ARBA" id="ARBA00035136"/>
    </source>
</evidence>
<comment type="function">
    <text evidence="1 8">Binds directly to 16S ribosomal RNA.</text>
</comment>
<evidence type="ECO:0000256" key="1">
    <source>
        <dbReference type="ARBA" id="ARBA00003134"/>
    </source>
</evidence>
<dbReference type="GO" id="GO:0003735">
    <property type="term" value="F:structural constituent of ribosome"/>
    <property type="evidence" value="ECO:0007669"/>
    <property type="project" value="InterPro"/>
</dbReference>
<dbReference type="HAMAP" id="MF_00500">
    <property type="entry name" value="Ribosomal_bS20"/>
    <property type="match status" value="1"/>
</dbReference>
<keyword evidence="10" id="KW-1185">Reference proteome</keyword>
<evidence type="ECO:0000256" key="2">
    <source>
        <dbReference type="ARBA" id="ARBA00007634"/>
    </source>
</evidence>
<dbReference type="InterPro" id="IPR002583">
    <property type="entry name" value="Ribosomal_bS20"/>
</dbReference>
<reference evidence="9 10" key="1">
    <citation type="submission" date="2016-10" db="EMBL/GenBank/DDBJ databases">
        <title>Complete Genome Sequence of Peptococcaceae strain DCMF.</title>
        <authorList>
            <person name="Edwards R.J."/>
            <person name="Holland S.I."/>
            <person name="Deshpande N.P."/>
            <person name="Wong Y.K."/>
            <person name="Ertan H."/>
            <person name="Manefield M."/>
            <person name="Russell T.L."/>
            <person name="Lee M.J."/>
        </authorList>
    </citation>
    <scope>NUCLEOTIDE SEQUENCE [LARGE SCALE GENOMIC DNA]</scope>
    <source>
        <strain evidence="9 10">DCMF</strain>
    </source>
</reference>